<evidence type="ECO:0000313" key="1">
    <source>
        <dbReference type="EMBL" id="SHK95402.1"/>
    </source>
</evidence>
<gene>
    <name evidence="1" type="ORF">SAMN05720469_1267</name>
</gene>
<dbReference type="EMBL" id="FRAW01000026">
    <property type="protein sequence ID" value="SHK95402.1"/>
    <property type="molecule type" value="Genomic_DNA"/>
</dbReference>
<dbReference type="AlphaFoldDB" id="A0A1M6WNR2"/>
<reference evidence="2" key="1">
    <citation type="submission" date="2016-11" db="EMBL/GenBank/DDBJ databases">
        <authorList>
            <person name="Varghese N."/>
            <person name="Submissions S."/>
        </authorList>
    </citation>
    <scope>NUCLEOTIDE SEQUENCE [LARGE SCALE GENOMIC DNA]</scope>
    <source>
        <strain evidence="2">UWOS</strain>
    </source>
</reference>
<proteinExistence type="predicted"/>
<sequence>MEKHLTFFVFLILSVSFVWCAESPCKIMNLKGSVVYEGYCQHSAGIITTNEILSLKGIFLLEDKKNGSFKKVSIKENKITAQSSLNDDSLFVVGNRTLKKVYNSGVLKKENSLSDEYYLRTNFFAINGIGYDSRQNAWDNFENLFVYVKEAIQKQFPEDTISTELIFNKTSRNKFTDIVQTIYNMVVDAGPDINVLGLGVLLYMSYEELKIQFAAQFNPVLEEIINYRDKLWNEIIESNEKTDADLKSELANCANNKSRALVLGHSQGGMYTYKAFNSFPDSVREHFYSFNVAVPTDKNPDWYLINDNDLIVNAARVLL</sequence>
<protein>
    <submittedName>
        <fullName evidence="1">Uncharacterized protein</fullName>
    </submittedName>
</protein>
<keyword evidence="2" id="KW-1185">Reference proteome</keyword>
<evidence type="ECO:0000313" key="2">
    <source>
        <dbReference type="Proteomes" id="UP000184275"/>
    </source>
</evidence>
<name>A0A1M6WNR2_9BACT</name>
<accession>A0A1M6WNR2</accession>
<dbReference type="Proteomes" id="UP000184275">
    <property type="component" value="Unassembled WGS sequence"/>
</dbReference>
<organism evidence="1 2">
    <name type="scientific">Fibrobacter intestinalis</name>
    <dbReference type="NCBI Taxonomy" id="28122"/>
    <lineage>
        <taxon>Bacteria</taxon>
        <taxon>Pseudomonadati</taxon>
        <taxon>Fibrobacterota</taxon>
        <taxon>Fibrobacteria</taxon>
        <taxon>Fibrobacterales</taxon>
        <taxon>Fibrobacteraceae</taxon>
        <taxon>Fibrobacter</taxon>
    </lineage>
</organism>
<dbReference type="RefSeq" id="WP_073305312.1">
    <property type="nucleotide sequence ID" value="NZ_FRAW01000026.1"/>
</dbReference>